<evidence type="ECO:0000256" key="2">
    <source>
        <dbReference type="ARBA" id="ARBA00007441"/>
    </source>
</evidence>
<keyword evidence="9" id="KW-1185">Reference proteome</keyword>
<dbReference type="GO" id="GO:0008483">
    <property type="term" value="F:transaminase activity"/>
    <property type="evidence" value="ECO:0007669"/>
    <property type="project" value="UniProtKB-KW"/>
</dbReference>
<dbReference type="CDD" id="cd00609">
    <property type="entry name" value="AAT_like"/>
    <property type="match status" value="1"/>
</dbReference>
<dbReference type="InterPro" id="IPR015421">
    <property type="entry name" value="PyrdxlP-dep_Trfase_major"/>
</dbReference>
<keyword evidence="4 6" id="KW-0808">Transferase</keyword>
<dbReference type="SUPFAM" id="SSF53383">
    <property type="entry name" value="PLP-dependent transferases"/>
    <property type="match status" value="1"/>
</dbReference>
<dbReference type="EMBL" id="CP108110">
    <property type="protein sequence ID" value="WUQ86335.1"/>
    <property type="molecule type" value="Genomic_DNA"/>
</dbReference>
<comment type="cofactor">
    <cofactor evidence="1 6">
        <name>pyridoxal 5'-phosphate</name>
        <dbReference type="ChEBI" id="CHEBI:597326"/>
    </cofactor>
</comment>
<reference evidence="8" key="1">
    <citation type="submission" date="2022-10" db="EMBL/GenBank/DDBJ databases">
        <title>The complete genomes of actinobacterial strains from the NBC collection.</title>
        <authorList>
            <person name="Joergensen T.S."/>
            <person name="Alvarez Arevalo M."/>
            <person name="Sterndorff E.B."/>
            <person name="Faurdal D."/>
            <person name="Vuksanovic O."/>
            <person name="Mourched A.-S."/>
            <person name="Charusanti P."/>
            <person name="Shaw S."/>
            <person name="Blin K."/>
            <person name="Weber T."/>
        </authorList>
    </citation>
    <scope>NUCLEOTIDE SEQUENCE</scope>
    <source>
        <strain evidence="8">NBC_00222</strain>
    </source>
</reference>
<dbReference type="Pfam" id="PF00155">
    <property type="entry name" value="Aminotran_1_2"/>
    <property type="match status" value="1"/>
</dbReference>
<dbReference type="InterPro" id="IPR015424">
    <property type="entry name" value="PyrdxlP-dep_Trfase"/>
</dbReference>
<proteinExistence type="inferred from homology"/>
<keyword evidence="5" id="KW-0663">Pyridoxal phosphate</keyword>
<evidence type="ECO:0000256" key="4">
    <source>
        <dbReference type="ARBA" id="ARBA00022679"/>
    </source>
</evidence>
<dbReference type="Proteomes" id="UP001432222">
    <property type="component" value="Chromosome"/>
</dbReference>
<evidence type="ECO:0000313" key="9">
    <source>
        <dbReference type="Proteomes" id="UP001432222"/>
    </source>
</evidence>
<keyword evidence="3 6" id="KW-0032">Aminotransferase</keyword>
<dbReference type="Gene3D" id="3.40.640.10">
    <property type="entry name" value="Type I PLP-dependent aspartate aminotransferase-like (Major domain)"/>
    <property type="match status" value="1"/>
</dbReference>
<name>A0ABZ1U568_9ACTN</name>
<evidence type="ECO:0000256" key="1">
    <source>
        <dbReference type="ARBA" id="ARBA00001933"/>
    </source>
</evidence>
<dbReference type="EC" id="2.6.1.-" evidence="6"/>
<dbReference type="InterPro" id="IPR050596">
    <property type="entry name" value="AspAT/PAT-like"/>
</dbReference>
<dbReference type="InterPro" id="IPR004838">
    <property type="entry name" value="NHTrfase_class1_PyrdxlP-BS"/>
</dbReference>
<sequence length="385" mass="41262">MHAAFRPDLPMSAVAGIAERAAAAAWPDVLPLAGGEPRFDPPAEALAALRDGDVWQLTKYSPFKGYPDLLTGIQRKLAEANGLEVGLDELITVPGGAAALFTVLGTLVHGERRKVLLTDPCWEHYPNIVTAVGGRSEVVPTVPEGPHNRIDLDALSRAVDGTTAAVLLNSPLNPTGSMLSAEEIAAVGEICARHGARLVVDEEYETFVYGDRRHVTARAVRPDAISLFSFSKSYALTGIRLGYITAEPELVEAFKRFGLYSYMYAASPSQLMAASLLRADLAGYTERVRAEYEAKARRFSAALDALPGVSCDMPEAGVYVFPRIALPDGSSAADELIDHQHLLCVPGDVAGATGRGYVRFFLGVDDAVIDEAVARVAAWTKGERR</sequence>
<organism evidence="8 9">
    <name type="scientific">Kitasatospora purpeofusca</name>
    <dbReference type="NCBI Taxonomy" id="67352"/>
    <lineage>
        <taxon>Bacteria</taxon>
        <taxon>Bacillati</taxon>
        <taxon>Actinomycetota</taxon>
        <taxon>Actinomycetes</taxon>
        <taxon>Kitasatosporales</taxon>
        <taxon>Streptomycetaceae</taxon>
        <taxon>Kitasatospora</taxon>
    </lineage>
</organism>
<dbReference type="RefSeq" id="WP_328956962.1">
    <property type="nucleotide sequence ID" value="NZ_CP108110.1"/>
</dbReference>
<dbReference type="InterPro" id="IPR004839">
    <property type="entry name" value="Aminotransferase_I/II_large"/>
</dbReference>
<comment type="similarity">
    <text evidence="2 6">Belongs to the class-I pyridoxal-phosphate-dependent aminotransferase family.</text>
</comment>
<evidence type="ECO:0000313" key="8">
    <source>
        <dbReference type="EMBL" id="WUQ86335.1"/>
    </source>
</evidence>
<dbReference type="PROSITE" id="PS00105">
    <property type="entry name" value="AA_TRANSFER_CLASS_1"/>
    <property type="match status" value="1"/>
</dbReference>
<evidence type="ECO:0000256" key="5">
    <source>
        <dbReference type="ARBA" id="ARBA00022898"/>
    </source>
</evidence>
<evidence type="ECO:0000256" key="6">
    <source>
        <dbReference type="RuleBase" id="RU000481"/>
    </source>
</evidence>
<evidence type="ECO:0000256" key="3">
    <source>
        <dbReference type="ARBA" id="ARBA00022576"/>
    </source>
</evidence>
<accession>A0ABZ1U568</accession>
<evidence type="ECO:0000259" key="7">
    <source>
        <dbReference type="Pfam" id="PF00155"/>
    </source>
</evidence>
<dbReference type="PANTHER" id="PTHR46383">
    <property type="entry name" value="ASPARTATE AMINOTRANSFERASE"/>
    <property type="match status" value="1"/>
</dbReference>
<gene>
    <name evidence="8" type="ORF">OHA16_27315</name>
</gene>
<feature type="domain" description="Aminotransferase class I/classII large" evidence="7">
    <location>
        <begin position="28"/>
        <end position="376"/>
    </location>
</feature>
<protein>
    <recommendedName>
        <fullName evidence="6">Aminotransferase</fullName>
        <ecNumber evidence="6">2.6.1.-</ecNumber>
    </recommendedName>
</protein>